<organism evidence="1 2">
    <name type="scientific">Thiothrix litoralis</name>
    <dbReference type="NCBI Taxonomy" id="2891210"/>
    <lineage>
        <taxon>Bacteria</taxon>
        <taxon>Pseudomonadati</taxon>
        <taxon>Pseudomonadota</taxon>
        <taxon>Gammaproteobacteria</taxon>
        <taxon>Thiotrichales</taxon>
        <taxon>Thiotrichaceae</taxon>
        <taxon>Thiothrix</taxon>
    </lineage>
</organism>
<name>A0ABX7WYY8_9GAMM</name>
<dbReference type="EMBL" id="CP072801">
    <property type="protein sequence ID" value="QTR48387.1"/>
    <property type="molecule type" value="Genomic_DNA"/>
</dbReference>
<dbReference type="Proteomes" id="UP000672039">
    <property type="component" value="Chromosome"/>
</dbReference>
<keyword evidence="2" id="KW-1185">Reference proteome</keyword>
<sequence length="45" mass="5195">MAFEQAAQAFFDPFLRMVDASRNEESRDAIIGMDKSWNLLFVVNI</sequence>
<evidence type="ECO:0000313" key="2">
    <source>
        <dbReference type="Proteomes" id="UP000672039"/>
    </source>
</evidence>
<protein>
    <submittedName>
        <fullName evidence="1">BrnT family toxin</fullName>
    </submittedName>
</protein>
<accession>A0ABX7WYY8</accession>
<gene>
    <name evidence="1" type="ORF">J9253_09975</name>
</gene>
<evidence type="ECO:0000313" key="1">
    <source>
        <dbReference type="EMBL" id="QTR48387.1"/>
    </source>
</evidence>
<reference evidence="1 2" key="1">
    <citation type="submission" date="2021-04" db="EMBL/GenBank/DDBJ databases">
        <title>Genomics, taxonomy and metabolism of representatives of sulfur bacteria of the genus Thiothrix: Thiothrix fructosivorans QT, Thiothrix unzii A1T and three new species, Thiothrix subterranea sp. nov., Thiothrix litoralis sp. nov. and 'Candidatus Thiothrix anitrata' sp. nov.</title>
        <authorList>
            <person name="Ravin N.V."/>
            <person name="Smolyakov D."/>
            <person name="Rudenko T.S."/>
            <person name="Mardanov A.V."/>
            <person name="Beletsky A.V."/>
            <person name="Markov N.D."/>
            <person name="Fomenkov A.I."/>
            <person name="Roberts R.J."/>
            <person name="Karnachuk O.V."/>
            <person name="Novikov A."/>
            <person name="Grabovich M.Y."/>
        </authorList>
    </citation>
    <scope>NUCLEOTIDE SEQUENCE [LARGE SCALE GENOMIC DNA]</scope>
    <source>
        <strain evidence="1 2">AS</strain>
    </source>
</reference>
<proteinExistence type="predicted"/>